<evidence type="ECO:0000256" key="2">
    <source>
        <dbReference type="SAM" id="MobiDB-lite"/>
    </source>
</evidence>
<comment type="caution">
    <text evidence="3">The sequence shown here is derived from an EMBL/GenBank/DDBJ whole genome shotgun (WGS) entry which is preliminary data.</text>
</comment>
<evidence type="ECO:0000313" key="4">
    <source>
        <dbReference type="Proteomes" id="UP000678393"/>
    </source>
</evidence>
<dbReference type="EMBL" id="CAJHNH020008346">
    <property type="protein sequence ID" value="CAG5135488.1"/>
    <property type="molecule type" value="Genomic_DNA"/>
</dbReference>
<accession>A0A8S4A5C1</accession>
<gene>
    <name evidence="3" type="ORF">CUNI_LOCUS21046</name>
</gene>
<evidence type="ECO:0000313" key="3">
    <source>
        <dbReference type="EMBL" id="CAG5135488.1"/>
    </source>
</evidence>
<feature type="compositionally biased region" description="Polar residues" evidence="2">
    <location>
        <begin position="74"/>
        <end position="85"/>
    </location>
</feature>
<dbReference type="Proteomes" id="UP000678393">
    <property type="component" value="Unassembled WGS sequence"/>
</dbReference>
<proteinExistence type="predicted"/>
<protein>
    <submittedName>
        <fullName evidence="3">Uncharacterized protein</fullName>
    </submittedName>
</protein>
<sequence length="291" mass="33161">VEREEAKLEKEKRKEEKQRIRTLKCEEKLEKLKDRLIQSEAIGQRSVGARVTVEFILILLLKGGSHTHSKQEEAWNSNRANNNADETQKDTEAPKRNSTEDTTPLDETNSETSDEEAEDEATAAQKSLTKSNIATLERANTQLLENLHKKEVEYAAVQEEVRKVNEKLAKVREDHDAEMARFHSDLAKGKFAGPVKLEVGELEATADELEEKIKMMENFGEKLASSMESAAIGKWQSIEAEDTVHKQLLELIEEMRNMLIEASQSKEYNDKIMALSNFETRYAQAMKLQVQ</sequence>
<name>A0A8S4A5C1_9EUPU</name>
<feature type="compositionally biased region" description="Acidic residues" evidence="2">
    <location>
        <begin position="108"/>
        <end position="121"/>
    </location>
</feature>
<organism evidence="3 4">
    <name type="scientific">Candidula unifasciata</name>
    <dbReference type="NCBI Taxonomy" id="100452"/>
    <lineage>
        <taxon>Eukaryota</taxon>
        <taxon>Metazoa</taxon>
        <taxon>Spiralia</taxon>
        <taxon>Lophotrochozoa</taxon>
        <taxon>Mollusca</taxon>
        <taxon>Gastropoda</taxon>
        <taxon>Heterobranchia</taxon>
        <taxon>Euthyneura</taxon>
        <taxon>Panpulmonata</taxon>
        <taxon>Eupulmonata</taxon>
        <taxon>Stylommatophora</taxon>
        <taxon>Helicina</taxon>
        <taxon>Helicoidea</taxon>
        <taxon>Geomitridae</taxon>
        <taxon>Candidula</taxon>
    </lineage>
</organism>
<evidence type="ECO:0000256" key="1">
    <source>
        <dbReference type="SAM" id="Coils"/>
    </source>
</evidence>
<feature type="non-terminal residue" evidence="3">
    <location>
        <position position="291"/>
    </location>
</feature>
<keyword evidence="1" id="KW-0175">Coiled coil</keyword>
<feature type="region of interest" description="Disordered" evidence="2">
    <location>
        <begin position="70"/>
        <end position="129"/>
    </location>
</feature>
<keyword evidence="4" id="KW-1185">Reference proteome</keyword>
<dbReference type="AlphaFoldDB" id="A0A8S4A5C1"/>
<feature type="coiled-coil region" evidence="1">
    <location>
        <begin position="133"/>
        <end position="174"/>
    </location>
</feature>
<feature type="compositionally biased region" description="Basic and acidic residues" evidence="2">
    <location>
        <begin position="86"/>
        <end position="99"/>
    </location>
</feature>
<dbReference type="OrthoDB" id="6135226at2759"/>
<reference evidence="3" key="1">
    <citation type="submission" date="2021-04" db="EMBL/GenBank/DDBJ databases">
        <authorList>
            <consortium name="Molecular Ecology Group"/>
        </authorList>
    </citation>
    <scope>NUCLEOTIDE SEQUENCE</scope>
</reference>
<feature type="non-terminal residue" evidence="3">
    <location>
        <position position="1"/>
    </location>
</feature>